<sequence length="182" mass="19395">MAVEIPGFSSPAAGPDAPLDLLSACHDRMGRQCATLRRLAAHAAAHGADDAARTAAASVLRYFDTAAVQHHRDEEEDLFPALLESMAGSDAVCLHALVDGLTQEHRQLEAAWRRLHGALEDLAAGRAALLQAAEVEAFCALYAAHIQREEDELLPMAARLLDDRALADIGRAMRARRGGGAS</sequence>
<reference evidence="3" key="1">
    <citation type="submission" date="2017-05" db="EMBL/GenBank/DDBJ databases">
        <title>Complete and WGS of Bordetella genogroups.</title>
        <authorList>
            <person name="Spilker T."/>
            <person name="Lipuma J."/>
        </authorList>
    </citation>
    <scope>NUCLEOTIDE SEQUENCE [LARGE SCALE GENOMIC DNA]</scope>
    <source>
        <strain evidence="3">AU8256</strain>
    </source>
</reference>
<evidence type="ECO:0000259" key="1">
    <source>
        <dbReference type="Pfam" id="PF01814"/>
    </source>
</evidence>
<name>A0A261VQV1_9BORD</name>
<keyword evidence="3" id="KW-1185">Reference proteome</keyword>
<evidence type="ECO:0000313" key="2">
    <source>
        <dbReference type="EMBL" id="OZI76498.1"/>
    </source>
</evidence>
<proteinExistence type="predicted"/>
<evidence type="ECO:0000313" key="3">
    <source>
        <dbReference type="Proteomes" id="UP000215633"/>
    </source>
</evidence>
<protein>
    <submittedName>
        <fullName evidence="2">Cation-binding protein</fullName>
    </submittedName>
</protein>
<dbReference type="RefSeq" id="WP_094807127.1">
    <property type="nucleotide sequence ID" value="NZ_NEVT01000006.1"/>
</dbReference>
<dbReference type="AlphaFoldDB" id="A0A261VQV1"/>
<comment type="caution">
    <text evidence="2">The sequence shown here is derived from an EMBL/GenBank/DDBJ whole genome shotgun (WGS) entry which is preliminary data.</text>
</comment>
<dbReference type="Gene3D" id="1.20.120.520">
    <property type="entry name" value="nmb1532 protein domain like"/>
    <property type="match status" value="1"/>
</dbReference>
<organism evidence="2 3">
    <name type="scientific">Bordetella genomosp. 2</name>
    <dbReference type="NCBI Taxonomy" id="1983456"/>
    <lineage>
        <taxon>Bacteria</taxon>
        <taxon>Pseudomonadati</taxon>
        <taxon>Pseudomonadota</taxon>
        <taxon>Betaproteobacteria</taxon>
        <taxon>Burkholderiales</taxon>
        <taxon>Alcaligenaceae</taxon>
        <taxon>Bordetella</taxon>
    </lineage>
</organism>
<dbReference type="Proteomes" id="UP000215633">
    <property type="component" value="Unassembled WGS sequence"/>
</dbReference>
<gene>
    <name evidence="2" type="ORF">CAL24_15345</name>
</gene>
<accession>A0A261VQV1</accession>
<dbReference type="Pfam" id="PF01814">
    <property type="entry name" value="Hemerythrin"/>
    <property type="match status" value="1"/>
</dbReference>
<feature type="domain" description="Hemerythrin-like" evidence="1">
    <location>
        <begin position="18"/>
        <end position="157"/>
    </location>
</feature>
<dbReference type="EMBL" id="NEVT01000006">
    <property type="protein sequence ID" value="OZI76498.1"/>
    <property type="molecule type" value="Genomic_DNA"/>
</dbReference>
<dbReference type="InterPro" id="IPR012312">
    <property type="entry name" value="Hemerythrin-like"/>
</dbReference>
<dbReference type="CDD" id="cd12108">
    <property type="entry name" value="Hr-like"/>
    <property type="match status" value="1"/>
</dbReference>